<dbReference type="InterPro" id="IPR002182">
    <property type="entry name" value="NB-ARC"/>
</dbReference>
<organism evidence="2 3">
    <name type="scientific">Nocardia amamiensis</name>
    <dbReference type="NCBI Taxonomy" id="404578"/>
    <lineage>
        <taxon>Bacteria</taxon>
        <taxon>Bacillati</taxon>
        <taxon>Actinomycetota</taxon>
        <taxon>Actinomycetes</taxon>
        <taxon>Mycobacteriales</taxon>
        <taxon>Nocardiaceae</taxon>
        <taxon>Nocardia</taxon>
    </lineage>
</organism>
<protein>
    <recommendedName>
        <fullName evidence="1">AAA+ ATPase domain-containing protein</fullName>
    </recommendedName>
</protein>
<evidence type="ECO:0000313" key="2">
    <source>
        <dbReference type="EMBL" id="MBF6298977.1"/>
    </source>
</evidence>
<dbReference type="InterPro" id="IPR003593">
    <property type="entry name" value="AAA+_ATPase"/>
</dbReference>
<keyword evidence="3" id="KW-1185">Reference proteome</keyword>
<evidence type="ECO:0000313" key="3">
    <source>
        <dbReference type="Proteomes" id="UP000702209"/>
    </source>
</evidence>
<dbReference type="EMBL" id="JADLQX010000010">
    <property type="protein sequence ID" value="MBF6298977.1"/>
    <property type="molecule type" value="Genomic_DNA"/>
</dbReference>
<dbReference type="Pfam" id="PF00931">
    <property type="entry name" value="NB-ARC"/>
    <property type="match status" value="1"/>
</dbReference>
<dbReference type="Gene3D" id="3.40.50.300">
    <property type="entry name" value="P-loop containing nucleotide triphosphate hydrolases"/>
    <property type="match status" value="1"/>
</dbReference>
<dbReference type="SUPFAM" id="SSF52540">
    <property type="entry name" value="P-loop containing nucleoside triphosphate hydrolases"/>
    <property type="match status" value="1"/>
</dbReference>
<evidence type="ECO:0000259" key="1">
    <source>
        <dbReference type="SMART" id="SM00382"/>
    </source>
</evidence>
<dbReference type="Proteomes" id="UP000702209">
    <property type="component" value="Unassembled WGS sequence"/>
</dbReference>
<sequence>MALPLFKPQPKLPKHLTLDANRLHEATLKDLQIFLPGTNDVEYYDFLAKATIRIRGKREWAENPTAAVGRLIEAAVGKLDSYELEQQYGKVGSHSWRQLGELIYMIDPRVVKQEKITGAPLRYNDRVDLIKAESGNSNTDSISESKVRRKLLLLCEILVLVLQDMTPDEPSPPLVDLDYIPRLEIEKQIHQAILDGKHVILIHGDAGMGKSTLAKYVARKEAALPAIIFAHTEQSLTDTIAAVLEEARALPNSTDPYTLRREFKKLLAGDNAPSVVLIDNAPDGDEGDNLLDAILPDEPHSRVIVTSRHVHAIPGSSKVISIGVMEEPEAVSLIRNELPSVSEEAAIKLAQALDCRPLAIVHGSTCLTKAPYFNDVDAFCDDLPAVLSTYTPQKSRGIRAQDRTLYAIYTIITRQLAAEENGDAVLRVLDLIVAFGPYFNNFDTVFPLLFSEKGEPMKVAYIEIARLGKYLDILEQRSLIRRSDRYVIHSLTADILIDEIRHDEISEVVYDGIRSLAYHLDIRSWIGGFPSPTRWPSIAMLVLQYTAMNLPRLTRPATMSDADISAMQEIMPHFTGAMLRQFRETAMLTDSLRVMLVDLIKYELIIENRNTVNPLQREAMELGYLDGEIDQEGVSLGEVLKNDMSSDLYLYEATLGSFFHPLSRSPKFDPLNENTSFYILAQLHWQADLNSRLWLGVANLHAGQWETSQFWLESSIERCEELRQLHPEVGRLRIQYAHRLIELGIYSRNYSLVQKYILYGDALLQADPNFPRSGPFDTSNEFDNLLALRYEQIRNLALLIVRVNHPAEGQSNRQYVTLLSKSFEESAMAYNDSGLGLAAAEVNFYHLIPMTDIPEGHPLCRSWFIRIGTWCESFGYTTGVFICALSAIKLEMFESDGYDLDLCAEALDDIAAHMNEVKCRYWNADALITRYVLEIVRNSSSDAIEAARIACTTALTEIGRQDKLRIADWVKAERKAVIALFII</sequence>
<dbReference type="InterPro" id="IPR027417">
    <property type="entry name" value="P-loop_NTPase"/>
</dbReference>
<comment type="caution">
    <text evidence="2">The sequence shown here is derived from an EMBL/GenBank/DDBJ whole genome shotgun (WGS) entry which is preliminary data.</text>
</comment>
<dbReference type="RefSeq" id="WP_195130258.1">
    <property type="nucleotide sequence ID" value="NZ_JADLQX010000010.1"/>
</dbReference>
<accession>A0ABS0CQT3</accession>
<dbReference type="SMART" id="SM00382">
    <property type="entry name" value="AAA"/>
    <property type="match status" value="1"/>
</dbReference>
<proteinExistence type="predicted"/>
<gene>
    <name evidence="2" type="ORF">IU459_15700</name>
</gene>
<reference evidence="2 3" key="1">
    <citation type="submission" date="2020-10" db="EMBL/GenBank/DDBJ databases">
        <title>Identification of Nocardia species via Next-generation sequencing and recognition of intraspecies genetic diversity.</title>
        <authorList>
            <person name="Li P."/>
            <person name="Li P."/>
            <person name="Lu B."/>
        </authorList>
    </citation>
    <scope>NUCLEOTIDE SEQUENCE [LARGE SCALE GENOMIC DNA]</scope>
    <source>
        <strain evidence="2 3">BJ06-0157</strain>
    </source>
</reference>
<feature type="domain" description="AAA+ ATPase" evidence="1">
    <location>
        <begin position="196"/>
        <end position="326"/>
    </location>
</feature>
<name>A0ABS0CQT3_9NOCA</name>